<dbReference type="EMBL" id="AP005450">
    <property type="protein sequence ID" value="BAD54470.1"/>
    <property type="molecule type" value="Genomic_DNA"/>
</dbReference>
<reference evidence="3" key="2">
    <citation type="journal article" date="2008" name="Nucleic Acids Res.">
        <title>The rice annotation project database (RAP-DB): 2008 update.</title>
        <authorList>
            <consortium name="The rice annotation project (RAP)"/>
        </authorList>
    </citation>
    <scope>GENOME REANNOTATION</scope>
    <source>
        <strain evidence="3">cv. Nipponbare</strain>
    </source>
</reference>
<evidence type="ECO:0000313" key="2">
    <source>
        <dbReference type="EMBL" id="BAD54470.1"/>
    </source>
</evidence>
<organism evidence="2 3">
    <name type="scientific">Oryza sativa subsp. japonica</name>
    <name type="common">Rice</name>
    <dbReference type="NCBI Taxonomy" id="39947"/>
    <lineage>
        <taxon>Eukaryota</taxon>
        <taxon>Viridiplantae</taxon>
        <taxon>Streptophyta</taxon>
        <taxon>Embryophyta</taxon>
        <taxon>Tracheophyta</taxon>
        <taxon>Spermatophyta</taxon>
        <taxon>Magnoliopsida</taxon>
        <taxon>Liliopsida</taxon>
        <taxon>Poales</taxon>
        <taxon>Poaceae</taxon>
        <taxon>BOP clade</taxon>
        <taxon>Oryzoideae</taxon>
        <taxon>Oryzeae</taxon>
        <taxon>Oryzinae</taxon>
        <taxon>Oryza</taxon>
        <taxon>Oryza sativa</taxon>
    </lineage>
</organism>
<proteinExistence type="predicted"/>
<feature type="region of interest" description="Disordered" evidence="1">
    <location>
        <begin position="68"/>
        <end position="162"/>
    </location>
</feature>
<evidence type="ECO:0000256" key="1">
    <source>
        <dbReference type="SAM" id="MobiDB-lite"/>
    </source>
</evidence>
<dbReference type="AlphaFoldDB" id="Q5Z6C1"/>
<gene>
    <name evidence="2" type="primary">P0438E12.8</name>
</gene>
<feature type="compositionally biased region" description="Basic residues" evidence="1">
    <location>
        <begin position="68"/>
        <end position="87"/>
    </location>
</feature>
<name>Q5Z6C1_ORYSJ</name>
<reference evidence="3" key="1">
    <citation type="journal article" date="2005" name="Nature">
        <title>The map-based sequence of the rice genome.</title>
        <authorList>
            <consortium name="International rice genome sequencing project (IRGSP)"/>
            <person name="Matsumoto T."/>
            <person name="Wu J."/>
            <person name="Kanamori H."/>
            <person name="Katayose Y."/>
            <person name="Fujisawa M."/>
            <person name="Namiki N."/>
            <person name="Mizuno H."/>
            <person name="Yamamoto K."/>
            <person name="Antonio B.A."/>
            <person name="Baba T."/>
            <person name="Sakata K."/>
            <person name="Nagamura Y."/>
            <person name="Aoki H."/>
            <person name="Arikawa K."/>
            <person name="Arita K."/>
            <person name="Bito T."/>
            <person name="Chiden Y."/>
            <person name="Fujitsuka N."/>
            <person name="Fukunaka R."/>
            <person name="Hamada M."/>
            <person name="Harada C."/>
            <person name="Hayashi A."/>
            <person name="Hijishita S."/>
            <person name="Honda M."/>
            <person name="Hosokawa S."/>
            <person name="Ichikawa Y."/>
            <person name="Idonuma A."/>
            <person name="Iijima M."/>
            <person name="Ikeda M."/>
            <person name="Ikeno M."/>
            <person name="Ito K."/>
            <person name="Ito S."/>
            <person name="Ito T."/>
            <person name="Ito Y."/>
            <person name="Ito Y."/>
            <person name="Iwabuchi A."/>
            <person name="Kamiya K."/>
            <person name="Karasawa W."/>
            <person name="Kurita K."/>
            <person name="Katagiri S."/>
            <person name="Kikuta A."/>
            <person name="Kobayashi H."/>
            <person name="Kobayashi N."/>
            <person name="Machita K."/>
            <person name="Maehara T."/>
            <person name="Masukawa M."/>
            <person name="Mizubayashi T."/>
            <person name="Mukai Y."/>
            <person name="Nagasaki H."/>
            <person name="Nagata Y."/>
            <person name="Naito S."/>
            <person name="Nakashima M."/>
            <person name="Nakama Y."/>
            <person name="Nakamichi Y."/>
            <person name="Nakamura M."/>
            <person name="Meguro A."/>
            <person name="Negishi M."/>
            <person name="Ohta I."/>
            <person name="Ohta T."/>
            <person name="Okamoto M."/>
            <person name="Ono N."/>
            <person name="Saji S."/>
            <person name="Sakaguchi M."/>
            <person name="Sakai K."/>
            <person name="Shibata M."/>
            <person name="Shimokawa T."/>
            <person name="Song J."/>
            <person name="Takazaki Y."/>
            <person name="Terasawa K."/>
            <person name="Tsugane M."/>
            <person name="Tsuji K."/>
            <person name="Ueda S."/>
            <person name="Waki K."/>
            <person name="Yamagata H."/>
            <person name="Yamamoto M."/>
            <person name="Yamamoto S."/>
            <person name="Yamane H."/>
            <person name="Yoshiki S."/>
            <person name="Yoshihara R."/>
            <person name="Yukawa K."/>
            <person name="Zhong H."/>
            <person name="Yano M."/>
            <person name="Yuan Q."/>
            <person name="Ouyang S."/>
            <person name="Liu J."/>
            <person name="Jones K.M."/>
            <person name="Gansberger K."/>
            <person name="Moffat K."/>
            <person name="Hill J."/>
            <person name="Bera J."/>
            <person name="Fadrosh D."/>
            <person name="Jin S."/>
            <person name="Johri S."/>
            <person name="Kim M."/>
            <person name="Overton L."/>
            <person name="Reardon M."/>
            <person name="Tsitrin T."/>
            <person name="Vuong H."/>
            <person name="Weaver B."/>
            <person name="Ciecko A."/>
            <person name="Tallon L."/>
            <person name="Jackson J."/>
            <person name="Pai G."/>
            <person name="Aken S.V."/>
            <person name="Utterback T."/>
            <person name="Reidmuller S."/>
            <person name="Feldblyum T."/>
            <person name="Hsiao J."/>
            <person name="Zismann V."/>
            <person name="Iobst S."/>
            <person name="de Vazeille A.R."/>
            <person name="Buell C.R."/>
            <person name="Ying K."/>
            <person name="Li Y."/>
            <person name="Lu T."/>
            <person name="Huang Y."/>
            <person name="Zhao Q."/>
            <person name="Feng Q."/>
            <person name="Zhang L."/>
            <person name="Zhu J."/>
            <person name="Weng Q."/>
            <person name="Mu J."/>
            <person name="Lu Y."/>
            <person name="Fan D."/>
            <person name="Liu Y."/>
            <person name="Guan J."/>
            <person name="Zhang Y."/>
            <person name="Yu S."/>
            <person name="Liu X."/>
            <person name="Zhang Y."/>
            <person name="Hong G."/>
            <person name="Han B."/>
            <person name="Choisne N."/>
            <person name="Demange N."/>
            <person name="Orjeda G."/>
            <person name="Samain S."/>
            <person name="Cattolico L."/>
            <person name="Pelletier E."/>
            <person name="Couloux A."/>
            <person name="Segurens B."/>
            <person name="Wincker P."/>
            <person name="D'Hont A."/>
            <person name="Scarpelli C."/>
            <person name="Weissenbach J."/>
            <person name="Salanoubat M."/>
            <person name="Quetier F."/>
            <person name="Yu Y."/>
            <person name="Kim H.R."/>
            <person name="Rambo T."/>
            <person name="Currie J."/>
            <person name="Collura K."/>
            <person name="Luo M."/>
            <person name="Yang T."/>
            <person name="Ammiraju J.S.S."/>
            <person name="Engler F."/>
            <person name="Soderlund C."/>
            <person name="Wing R.A."/>
            <person name="Palmer L.E."/>
            <person name="de la Bastide M."/>
            <person name="Spiegel L."/>
            <person name="Nascimento L."/>
            <person name="Zutavern T."/>
            <person name="O'Shaughnessy A."/>
            <person name="Dike S."/>
            <person name="Dedhia N."/>
            <person name="Preston R."/>
            <person name="Balija V."/>
            <person name="McCombie W.R."/>
            <person name="Chow T."/>
            <person name="Chen H."/>
            <person name="Chung M."/>
            <person name="Chen C."/>
            <person name="Shaw J."/>
            <person name="Wu H."/>
            <person name="Hsiao K."/>
            <person name="Chao Y."/>
            <person name="Chu M."/>
            <person name="Cheng C."/>
            <person name="Hour A."/>
            <person name="Lee P."/>
            <person name="Lin S."/>
            <person name="Lin Y."/>
            <person name="Liou J."/>
            <person name="Liu S."/>
            <person name="Hsing Y."/>
            <person name="Raghuvanshi S."/>
            <person name="Mohanty A."/>
            <person name="Bharti A.K."/>
            <person name="Gaur A."/>
            <person name="Gupta V."/>
            <person name="Kumar D."/>
            <person name="Ravi V."/>
            <person name="Vij S."/>
            <person name="Kapur A."/>
            <person name="Khurana P."/>
            <person name="Khurana P."/>
            <person name="Khurana J.P."/>
            <person name="Tyagi A.K."/>
            <person name="Gaikwad K."/>
            <person name="Singh A."/>
            <person name="Dalal V."/>
            <person name="Srivastava S."/>
            <person name="Dixit A."/>
            <person name="Pal A.K."/>
            <person name="Ghazi I.A."/>
            <person name="Yadav M."/>
            <person name="Pandit A."/>
            <person name="Bhargava A."/>
            <person name="Sureshbabu K."/>
            <person name="Batra K."/>
            <person name="Sharma T.R."/>
            <person name="Mohapatra T."/>
            <person name="Singh N.K."/>
            <person name="Messing J."/>
            <person name="Nelson A.B."/>
            <person name="Fuks G."/>
            <person name="Kavchok S."/>
            <person name="Keizer G."/>
            <person name="Linton E."/>
            <person name="Llaca V."/>
            <person name="Song R."/>
            <person name="Tanyolac B."/>
            <person name="Young S."/>
            <person name="Ho-Il K."/>
            <person name="Hahn J.H."/>
            <person name="Sangsakoo G."/>
            <person name="Vanavichit A."/>
            <person name="de Mattos Luiz.A.T."/>
            <person name="Zimmer P.D."/>
            <person name="Malone G."/>
            <person name="Dellagostin O."/>
            <person name="de Oliveira A.C."/>
            <person name="Bevan M."/>
            <person name="Bancroft I."/>
            <person name="Minx P."/>
            <person name="Cordum H."/>
            <person name="Wilson R."/>
            <person name="Cheng Z."/>
            <person name="Jin W."/>
            <person name="Jiang J."/>
            <person name="Leong S.A."/>
            <person name="Iwama H."/>
            <person name="Gojobori T."/>
            <person name="Itoh T."/>
            <person name="Niimura Y."/>
            <person name="Fujii Y."/>
            <person name="Habara T."/>
            <person name="Sakai H."/>
            <person name="Sato Y."/>
            <person name="Wilson G."/>
            <person name="Kumar K."/>
            <person name="McCouch S."/>
            <person name="Juretic N."/>
            <person name="Hoen D."/>
            <person name="Wright S."/>
            <person name="Bruskiewich R."/>
            <person name="Bureau T."/>
            <person name="Miyao A."/>
            <person name="Hirochika H."/>
            <person name="Nishikawa T."/>
            <person name="Kadowaki K."/>
            <person name="Sugiura M."/>
            <person name="Burr B."/>
            <person name="Sasaki T."/>
        </authorList>
    </citation>
    <scope>NUCLEOTIDE SEQUENCE [LARGE SCALE GENOMIC DNA]</scope>
    <source>
        <strain evidence="3">cv. Nipponbare</strain>
    </source>
</reference>
<sequence>MLTLSLSSRLSHVSFVLDRSFVHVAALRGGGGMPRRRRGAARRRRHCRCDVVAGGGCIEVGVGIVRRRSRVRPRRRRRRHRQRGGRRRFGERERSRSSREREGGGGGSHPRDAAAAEAATMTPARRWRDTTAASARGCPRQWRRRRSRERSIGEKTSKCWWR</sequence>
<evidence type="ECO:0000313" key="3">
    <source>
        <dbReference type="Proteomes" id="UP000000763"/>
    </source>
</evidence>
<dbReference type="Proteomes" id="UP000000763">
    <property type="component" value="Chromosome 6"/>
</dbReference>
<feature type="compositionally biased region" description="Basic and acidic residues" evidence="1">
    <location>
        <begin position="88"/>
        <end position="114"/>
    </location>
</feature>
<protein>
    <submittedName>
        <fullName evidence="2">Uncharacterized protein</fullName>
    </submittedName>
</protein>
<feature type="compositionally biased region" description="Basic and acidic residues" evidence="1">
    <location>
        <begin position="149"/>
        <end position="162"/>
    </location>
</feature>
<accession>Q5Z6C1</accession>